<accession>H0I3B7</accession>
<name>H0I3B7_9HYPH</name>
<organism evidence="2 3">
    <name type="scientific">Mesorhizobium alhagi CCNWXJ12-2</name>
    <dbReference type="NCBI Taxonomy" id="1107882"/>
    <lineage>
        <taxon>Bacteria</taxon>
        <taxon>Pseudomonadati</taxon>
        <taxon>Pseudomonadota</taxon>
        <taxon>Alphaproteobacteria</taxon>
        <taxon>Hyphomicrobiales</taxon>
        <taxon>Phyllobacteriaceae</taxon>
        <taxon>Allomesorhizobium</taxon>
    </lineage>
</organism>
<dbReference type="AlphaFoldDB" id="H0I3B7"/>
<sequence length="66" mass="7260">MTMTDKRGESDQDYSGQPDKDQEAPAFAKKFDVSLDVARYLLALTGNIASTTRSIGSRNEVRYDGA</sequence>
<gene>
    <name evidence="2" type="ORF">MAXJ12_34909</name>
</gene>
<proteinExistence type="predicted"/>
<evidence type="ECO:0000313" key="2">
    <source>
        <dbReference type="EMBL" id="EHK52513.1"/>
    </source>
</evidence>
<dbReference type="Proteomes" id="UP000003250">
    <property type="component" value="Unassembled WGS sequence"/>
</dbReference>
<feature type="region of interest" description="Disordered" evidence="1">
    <location>
        <begin position="1"/>
        <end position="25"/>
    </location>
</feature>
<evidence type="ECO:0000313" key="3">
    <source>
        <dbReference type="Proteomes" id="UP000003250"/>
    </source>
</evidence>
<evidence type="ECO:0000256" key="1">
    <source>
        <dbReference type="SAM" id="MobiDB-lite"/>
    </source>
</evidence>
<feature type="compositionally biased region" description="Basic and acidic residues" evidence="1">
    <location>
        <begin position="1"/>
        <end position="10"/>
    </location>
</feature>
<dbReference type="EMBL" id="AHAM01000319">
    <property type="protein sequence ID" value="EHK52513.1"/>
    <property type="molecule type" value="Genomic_DNA"/>
</dbReference>
<protein>
    <submittedName>
        <fullName evidence="2">Uncharacterized protein</fullName>
    </submittedName>
</protein>
<keyword evidence="3" id="KW-1185">Reference proteome</keyword>
<reference evidence="2 3" key="1">
    <citation type="journal article" date="2012" name="J. Bacteriol.">
        <title>Draft Genome Sequence of Mesorhizobium alhagi CCNWXJ12-2T, a Novel Salt-Resistant Species Isolated from the Desert of Northwestern China.</title>
        <authorList>
            <person name="Zhou M."/>
            <person name="Chen W."/>
            <person name="Chen H."/>
            <person name="Wei G."/>
        </authorList>
    </citation>
    <scope>NUCLEOTIDE SEQUENCE [LARGE SCALE GENOMIC DNA]</scope>
    <source>
        <strain evidence="2 3">CCNWXJ12-2</strain>
    </source>
</reference>